<gene>
    <name evidence="1" type="ORF">Tco_1017834</name>
</gene>
<evidence type="ECO:0000313" key="2">
    <source>
        <dbReference type="Proteomes" id="UP001151760"/>
    </source>
</evidence>
<evidence type="ECO:0000313" key="1">
    <source>
        <dbReference type="EMBL" id="GJT66354.1"/>
    </source>
</evidence>
<name>A0ABQ5FT07_9ASTR</name>
<comment type="caution">
    <text evidence="1">The sequence shown here is derived from an EMBL/GenBank/DDBJ whole genome shotgun (WGS) entry which is preliminary data.</text>
</comment>
<reference evidence="1" key="1">
    <citation type="journal article" date="2022" name="Int. J. Mol. Sci.">
        <title>Draft Genome of Tanacetum Coccineum: Genomic Comparison of Closely Related Tanacetum-Family Plants.</title>
        <authorList>
            <person name="Yamashiro T."/>
            <person name="Shiraishi A."/>
            <person name="Nakayama K."/>
            <person name="Satake H."/>
        </authorList>
    </citation>
    <scope>NUCLEOTIDE SEQUENCE</scope>
</reference>
<accession>A0ABQ5FT07</accession>
<organism evidence="1 2">
    <name type="scientific">Tanacetum coccineum</name>
    <dbReference type="NCBI Taxonomy" id="301880"/>
    <lineage>
        <taxon>Eukaryota</taxon>
        <taxon>Viridiplantae</taxon>
        <taxon>Streptophyta</taxon>
        <taxon>Embryophyta</taxon>
        <taxon>Tracheophyta</taxon>
        <taxon>Spermatophyta</taxon>
        <taxon>Magnoliopsida</taxon>
        <taxon>eudicotyledons</taxon>
        <taxon>Gunneridae</taxon>
        <taxon>Pentapetalae</taxon>
        <taxon>asterids</taxon>
        <taxon>campanulids</taxon>
        <taxon>Asterales</taxon>
        <taxon>Asteraceae</taxon>
        <taxon>Asteroideae</taxon>
        <taxon>Anthemideae</taxon>
        <taxon>Anthemidinae</taxon>
        <taxon>Tanacetum</taxon>
    </lineage>
</organism>
<dbReference type="Proteomes" id="UP001151760">
    <property type="component" value="Unassembled WGS sequence"/>
</dbReference>
<protein>
    <submittedName>
        <fullName evidence="1">Uncharacterized protein</fullName>
    </submittedName>
</protein>
<keyword evidence="2" id="KW-1185">Reference proteome</keyword>
<dbReference type="EMBL" id="BQNB010017708">
    <property type="protein sequence ID" value="GJT66354.1"/>
    <property type="molecule type" value="Genomic_DNA"/>
</dbReference>
<proteinExistence type="predicted"/>
<reference evidence="1" key="2">
    <citation type="submission" date="2022-01" db="EMBL/GenBank/DDBJ databases">
        <authorList>
            <person name="Yamashiro T."/>
            <person name="Shiraishi A."/>
            <person name="Satake H."/>
            <person name="Nakayama K."/>
        </authorList>
    </citation>
    <scope>NUCLEOTIDE SEQUENCE</scope>
</reference>
<sequence length="94" mass="11201">MSSRVIGESVRVILIYFLELEVVEVLLEEETLVSSSSHWLMGIWKRLVIWVCNQWRMRKWLRWMEFLRVHLGHLVIRLGLEMEALVDAMEVYGG</sequence>